<dbReference type="CDD" id="cd01276">
    <property type="entry name" value="PKCI_related"/>
    <property type="match status" value="1"/>
</dbReference>
<organism evidence="5 6">
    <name type="scientific">Streptomyces venezuelae (strain ATCC 10712 / CBS 650.69 / DSM 40230 / JCM 4526 / NBRC 13096 / PD 04745)</name>
    <dbReference type="NCBI Taxonomy" id="953739"/>
    <lineage>
        <taxon>Bacteria</taxon>
        <taxon>Bacillati</taxon>
        <taxon>Actinomycetota</taxon>
        <taxon>Actinomycetes</taxon>
        <taxon>Kitasatosporales</taxon>
        <taxon>Streptomycetaceae</taxon>
        <taxon>Streptomyces</taxon>
    </lineage>
</organism>
<reference evidence="5 6" key="1">
    <citation type="journal article" date="2011" name="BMC Genomics">
        <title>Genome-wide analysis of the role of GlnR in Streptomyces venezuelae provides new insights into global nitrogen regulation in actinomycetes.</title>
        <authorList>
            <person name="Pullan S.T."/>
            <person name="Bibb M.J."/>
            <person name="Merrick M."/>
        </authorList>
    </citation>
    <scope>NUCLEOTIDE SEQUENCE [LARGE SCALE GENOMIC DNA]</scope>
    <source>
        <strain evidence="6">ATCC 10712 / CBS 650.69 / DSM 40230 / JCM 4526 / NBRC 13096 / PD 04745</strain>
    </source>
</reference>
<gene>
    <name evidence="5" type="ordered locus">SVEN_2328</name>
</gene>
<evidence type="ECO:0000259" key="4">
    <source>
        <dbReference type="PROSITE" id="PS51084"/>
    </source>
</evidence>
<evidence type="ECO:0000256" key="3">
    <source>
        <dbReference type="PROSITE-ProRule" id="PRU00464"/>
    </source>
</evidence>
<dbReference type="Proteomes" id="UP000006854">
    <property type="component" value="Chromosome"/>
</dbReference>
<dbReference type="eggNOG" id="COG0537">
    <property type="taxonomic scope" value="Bacteria"/>
</dbReference>
<dbReference type="KEGG" id="sve:SVEN_2328"/>
<dbReference type="STRING" id="953739.SVEN_2328"/>
<evidence type="ECO:0000256" key="2">
    <source>
        <dbReference type="PIRSR" id="PIRSR601310-3"/>
    </source>
</evidence>
<dbReference type="PATRIC" id="fig|953739.5.peg.4485"/>
<dbReference type="SUPFAM" id="SSF54197">
    <property type="entry name" value="HIT-like"/>
    <property type="match status" value="1"/>
</dbReference>
<sequence length="138" mass="14536">MRRRIACAGSDRRGEEARAMAGEPQSDCLFCKIVAGEVPATIVRETETTVAFRDINPQAPTHVLVIPRLHYPDAASLAAAEPAVAADILREAGEVAAQEKVDGSGFRIVFNTGAGAGQTVFHAHAHVLGGRGLNWPPG</sequence>
<dbReference type="PROSITE" id="PS51084">
    <property type="entry name" value="HIT_2"/>
    <property type="match status" value="1"/>
</dbReference>
<feature type="active site" description="Tele-AMP-histidine intermediate" evidence="1">
    <location>
        <position position="124"/>
    </location>
</feature>
<dbReference type="InterPro" id="IPR001310">
    <property type="entry name" value="Histidine_triad_HIT"/>
</dbReference>
<dbReference type="HOGENOM" id="CLU_056776_8_1_11"/>
<proteinExistence type="predicted"/>
<protein>
    <recommendedName>
        <fullName evidence="4">HIT domain-containing protein</fullName>
    </recommendedName>
</protein>
<dbReference type="GO" id="GO:0003824">
    <property type="term" value="F:catalytic activity"/>
    <property type="evidence" value="ECO:0007669"/>
    <property type="project" value="InterPro"/>
</dbReference>
<feature type="domain" description="HIT" evidence="4">
    <location>
        <begin position="29"/>
        <end position="138"/>
    </location>
</feature>
<evidence type="ECO:0000256" key="1">
    <source>
        <dbReference type="PIRSR" id="PIRSR601310-1"/>
    </source>
</evidence>
<dbReference type="AlphaFoldDB" id="F2R265"/>
<accession>F2R265</accession>
<dbReference type="InterPro" id="IPR036265">
    <property type="entry name" value="HIT-like_sf"/>
</dbReference>
<dbReference type="PANTHER" id="PTHR23089">
    <property type="entry name" value="HISTIDINE TRIAD HIT PROTEIN"/>
    <property type="match status" value="1"/>
</dbReference>
<dbReference type="InterPro" id="IPR011146">
    <property type="entry name" value="HIT-like"/>
</dbReference>
<feature type="short sequence motif" description="Histidine triad motif" evidence="2 3">
    <location>
        <begin position="122"/>
        <end position="126"/>
    </location>
</feature>
<evidence type="ECO:0000313" key="6">
    <source>
        <dbReference type="Proteomes" id="UP000006854"/>
    </source>
</evidence>
<name>F2R265_STRVP</name>
<dbReference type="PRINTS" id="PR00332">
    <property type="entry name" value="HISTRIAD"/>
</dbReference>
<dbReference type="EMBL" id="FR845719">
    <property type="protein sequence ID" value="CCA55614.1"/>
    <property type="molecule type" value="Genomic_DNA"/>
</dbReference>
<dbReference type="Gene3D" id="3.30.428.10">
    <property type="entry name" value="HIT-like"/>
    <property type="match status" value="1"/>
</dbReference>
<evidence type="ECO:0000313" key="5">
    <source>
        <dbReference type="EMBL" id="CCA55614.1"/>
    </source>
</evidence>
<keyword evidence="6" id="KW-1185">Reference proteome</keyword>
<dbReference type="Pfam" id="PF01230">
    <property type="entry name" value="HIT"/>
    <property type="match status" value="1"/>
</dbReference>